<feature type="region of interest" description="Disordered" evidence="6">
    <location>
        <begin position="293"/>
        <end position="364"/>
    </location>
</feature>
<organism evidence="8 9">
    <name type="scientific">Streptomyces poriferorum</name>
    <dbReference type="NCBI Taxonomy" id="2798799"/>
    <lineage>
        <taxon>Bacteria</taxon>
        <taxon>Bacillati</taxon>
        <taxon>Actinomycetota</taxon>
        <taxon>Actinomycetes</taxon>
        <taxon>Kitasatosporales</taxon>
        <taxon>Streptomycetaceae</taxon>
        <taxon>Streptomyces</taxon>
    </lineage>
</organism>
<dbReference type="SUPFAM" id="SSF56112">
    <property type="entry name" value="Protein kinase-like (PK-like)"/>
    <property type="match status" value="1"/>
</dbReference>
<feature type="region of interest" description="Disordered" evidence="6">
    <location>
        <begin position="258"/>
        <end position="281"/>
    </location>
</feature>
<dbReference type="RefSeq" id="WP_306070989.1">
    <property type="nucleotide sequence ID" value="NZ_CP120988.1"/>
</dbReference>
<accession>A0ABY9IQC2</accession>
<evidence type="ECO:0000313" key="9">
    <source>
        <dbReference type="Proteomes" id="UP001235744"/>
    </source>
</evidence>
<dbReference type="PROSITE" id="PS00107">
    <property type="entry name" value="PROTEIN_KINASE_ATP"/>
    <property type="match status" value="1"/>
</dbReference>
<feature type="region of interest" description="Disordered" evidence="6">
    <location>
        <begin position="393"/>
        <end position="412"/>
    </location>
</feature>
<evidence type="ECO:0000256" key="1">
    <source>
        <dbReference type="ARBA" id="ARBA00022679"/>
    </source>
</evidence>
<dbReference type="EC" id="2.7.11.1" evidence="8"/>
<keyword evidence="9" id="KW-1185">Reference proteome</keyword>
<evidence type="ECO:0000256" key="5">
    <source>
        <dbReference type="PROSITE-ProRule" id="PRU10141"/>
    </source>
</evidence>
<keyword evidence="1 8" id="KW-0808">Transferase</keyword>
<dbReference type="InterPro" id="IPR011009">
    <property type="entry name" value="Kinase-like_dom_sf"/>
</dbReference>
<dbReference type="PROSITE" id="PS50011">
    <property type="entry name" value="PROTEIN_KINASE_DOM"/>
    <property type="match status" value="1"/>
</dbReference>
<evidence type="ECO:0000256" key="6">
    <source>
        <dbReference type="SAM" id="MobiDB-lite"/>
    </source>
</evidence>
<dbReference type="Pfam" id="PF00069">
    <property type="entry name" value="Pkinase"/>
    <property type="match status" value="1"/>
</dbReference>
<protein>
    <submittedName>
        <fullName evidence="8">Serine/threonine-protein kinase</fullName>
        <ecNumber evidence="8">2.7.11.1</ecNumber>
    </submittedName>
</protein>
<dbReference type="PANTHER" id="PTHR43289:SF34">
    <property type="entry name" value="SERINE_THREONINE-PROTEIN KINASE YBDM-RELATED"/>
    <property type="match status" value="1"/>
</dbReference>
<evidence type="ECO:0000259" key="7">
    <source>
        <dbReference type="PROSITE" id="PS50011"/>
    </source>
</evidence>
<dbReference type="EMBL" id="CP120988">
    <property type="protein sequence ID" value="WLQ57497.1"/>
    <property type="molecule type" value="Genomic_DNA"/>
</dbReference>
<sequence length="637" mass="67965">MDTLLPGDPSEIGPYRLIGRLGAGGMGRVYLARSEAGRTVAIKVVHDGFAHSPEFRRRFAQEVESARKVGGTWTAPVLDADTECPTPWVVIGYVPGPDLHTVVSAGEHGPLPVESVLALANGLARALGDVHGAGLVHRDLKPSNVLLTVDGPRVIDFGIARAVETPVDGFLTRTGAVIGSPGFMSPEQVRGERRLTPASDVFCLGAVLHYAATGRTPFGALDSGAHALMFRIAEEEADLTGLPSLLVELVRNCLRKDPRDRPATQDIAAETEPWAPDTRPAWLPAGLLASIGARADPRPAQYVPAPTTETEPEPEPLPQGRTEPSTETAVQPDDRKPQTTLGPEPRDGGKAPDKSARRPRNPKIRRRLALATGLLVLIGAGMALAPMLSNGDDAAGHNDRKPKQTASASPRAFNSEAFVGTWSGEASGRTQDSDVQFISFTITSGNPSTGNRADVILQYPERACLGHVGELRVVSGQAVLDAEHLSQPIEGDDDGVSCLPFTTQMLTLNGDILEWRTEGATADLRKDTAAYADEELLRTYKGTWRTSDTTPSMGLSITDLRPGALFEFTGGEGAQSCAWFAGVTEATPDRLFGAVTRPTAPDIGICHGHNTFDIRPAGKDRLRVLTQRGVPYLFTRA</sequence>
<evidence type="ECO:0000256" key="2">
    <source>
        <dbReference type="ARBA" id="ARBA00022741"/>
    </source>
</evidence>
<dbReference type="InterPro" id="IPR000719">
    <property type="entry name" value="Prot_kinase_dom"/>
</dbReference>
<dbReference type="InterPro" id="IPR008271">
    <property type="entry name" value="Ser/Thr_kinase_AS"/>
</dbReference>
<dbReference type="SMART" id="SM00220">
    <property type="entry name" value="S_TKc"/>
    <property type="match status" value="1"/>
</dbReference>
<evidence type="ECO:0000256" key="3">
    <source>
        <dbReference type="ARBA" id="ARBA00022777"/>
    </source>
</evidence>
<keyword evidence="2 5" id="KW-0547">Nucleotide-binding</keyword>
<dbReference type="PROSITE" id="PS00108">
    <property type="entry name" value="PROTEIN_KINASE_ST"/>
    <property type="match status" value="1"/>
</dbReference>
<name>A0ABY9IQC2_9ACTN</name>
<evidence type="ECO:0000313" key="8">
    <source>
        <dbReference type="EMBL" id="WLQ57497.1"/>
    </source>
</evidence>
<dbReference type="InterPro" id="IPR017441">
    <property type="entry name" value="Protein_kinase_ATP_BS"/>
</dbReference>
<keyword evidence="3 8" id="KW-0418">Kinase</keyword>
<dbReference type="GO" id="GO:0004674">
    <property type="term" value="F:protein serine/threonine kinase activity"/>
    <property type="evidence" value="ECO:0007669"/>
    <property type="project" value="UniProtKB-EC"/>
</dbReference>
<dbReference type="Gene3D" id="3.30.200.20">
    <property type="entry name" value="Phosphorylase Kinase, domain 1"/>
    <property type="match status" value="1"/>
</dbReference>
<dbReference type="PANTHER" id="PTHR43289">
    <property type="entry name" value="MITOGEN-ACTIVATED PROTEIN KINASE KINASE KINASE 20-RELATED"/>
    <property type="match status" value="1"/>
</dbReference>
<dbReference type="Proteomes" id="UP001235744">
    <property type="component" value="Chromosome"/>
</dbReference>
<dbReference type="CDD" id="cd14014">
    <property type="entry name" value="STKc_PknB_like"/>
    <property type="match status" value="1"/>
</dbReference>
<feature type="domain" description="Protein kinase" evidence="7">
    <location>
        <begin position="15"/>
        <end position="275"/>
    </location>
</feature>
<evidence type="ECO:0000256" key="4">
    <source>
        <dbReference type="ARBA" id="ARBA00022840"/>
    </source>
</evidence>
<dbReference type="Gene3D" id="1.10.510.10">
    <property type="entry name" value="Transferase(Phosphotransferase) domain 1"/>
    <property type="match status" value="1"/>
</dbReference>
<keyword evidence="4 5" id="KW-0067">ATP-binding</keyword>
<feature type="binding site" evidence="5">
    <location>
        <position position="43"/>
    </location>
    <ligand>
        <name>ATP</name>
        <dbReference type="ChEBI" id="CHEBI:30616"/>
    </ligand>
</feature>
<gene>
    <name evidence="8" type="ORF">P8A19_19465</name>
</gene>
<reference evidence="8 9" key="1">
    <citation type="submission" date="2023-03" db="EMBL/GenBank/DDBJ databases">
        <title>Isolation and description of six Streptomyces strains from soil environments, able to metabolize different microbial glucans.</title>
        <authorList>
            <person name="Widen T."/>
            <person name="Larsbrink J."/>
        </authorList>
    </citation>
    <scope>NUCLEOTIDE SEQUENCE [LARGE SCALE GENOMIC DNA]</scope>
    <source>
        <strain evidence="8 9">Alt2</strain>
    </source>
</reference>
<proteinExistence type="predicted"/>
<feature type="compositionally biased region" description="Basic and acidic residues" evidence="6">
    <location>
        <begin position="344"/>
        <end position="356"/>
    </location>
</feature>